<keyword evidence="2" id="KW-1185">Reference proteome</keyword>
<dbReference type="EMBL" id="JBHTHQ010000021">
    <property type="protein sequence ID" value="MFD0705076.1"/>
    <property type="molecule type" value="Genomic_DNA"/>
</dbReference>
<dbReference type="RefSeq" id="WP_377938773.1">
    <property type="nucleotide sequence ID" value="NZ_JBHTHQ010000021.1"/>
</dbReference>
<reference evidence="2" key="1">
    <citation type="journal article" date="2019" name="Int. J. Syst. Evol. Microbiol.">
        <title>The Global Catalogue of Microorganisms (GCM) 10K type strain sequencing project: providing services to taxonomists for standard genome sequencing and annotation.</title>
        <authorList>
            <consortium name="The Broad Institute Genomics Platform"/>
            <consortium name="The Broad Institute Genome Sequencing Center for Infectious Disease"/>
            <person name="Wu L."/>
            <person name="Ma J."/>
        </authorList>
    </citation>
    <scope>NUCLEOTIDE SEQUENCE [LARGE SCALE GENOMIC DNA]</scope>
    <source>
        <strain evidence="2">CCM 8604</strain>
    </source>
</reference>
<accession>A0ABW2Y5Q1</accession>
<organism evidence="1 2">
    <name type="scientific">Alloscardovia venturai</name>
    <dbReference type="NCBI Taxonomy" id="1769421"/>
    <lineage>
        <taxon>Bacteria</taxon>
        <taxon>Bacillati</taxon>
        <taxon>Actinomycetota</taxon>
        <taxon>Actinomycetes</taxon>
        <taxon>Bifidobacteriales</taxon>
        <taxon>Bifidobacteriaceae</taxon>
        <taxon>Alloscardovia</taxon>
    </lineage>
</organism>
<protein>
    <submittedName>
        <fullName evidence="1">TIGR04076 family protein</fullName>
    </submittedName>
</protein>
<evidence type="ECO:0000313" key="2">
    <source>
        <dbReference type="Proteomes" id="UP001597036"/>
    </source>
</evidence>
<comment type="caution">
    <text evidence="1">The sequence shown here is derived from an EMBL/GenBank/DDBJ whole genome shotgun (WGS) entry which is preliminary data.</text>
</comment>
<dbReference type="Proteomes" id="UP001597036">
    <property type="component" value="Unassembled WGS sequence"/>
</dbReference>
<gene>
    <name evidence="1" type="ORF">ACFQY8_04880</name>
</gene>
<name>A0ABW2Y5Q1_9BIFI</name>
<dbReference type="InterPro" id="IPR023811">
    <property type="entry name" value="CHP04076"/>
</dbReference>
<sequence length="114" mass="12961">MVENPHDDDTFDLYTLKVEVKATDRPFVCSHHVGDYFLVCGENLIFEQTRSFSLYALAALLPLLPAKQRELSRNDWMFTDSDIACPDPHCGALFHISRLNTCEYSHSQATVVPL</sequence>
<evidence type="ECO:0000313" key="1">
    <source>
        <dbReference type="EMBL" id="MFD0705076.1"/>
    </source>
</evidence>
<proteinExistence type="predicted"/>
<dbReference type="NCBIfam" id="TIGR04076">
    <property type="entry name" value="TIGR04076 family protein"/>
    <property type="match status" value="1"/>
</dbReference>